<organism evidence="2">
    <name type="scientific">Photinus pyralis</name>
    <name type="common">Common eastern firefly</name>
    <name type="synonym">Lampyris pyralis</name>
    <dbReference type="NCBI Taxonomy" id="7054"/>
    <lineage>
        <taxon>Eukaryota</taxon>
        <taxon>Metazoa</taxon>
        <taxon>Ecdysozoa</taxon>
        <taxon>Arthropoda</taxon>
        <taxon>Hexapoda</taxon>
        <taxon>Insecta</taxon>
        <taxon>Pterygota</taxon>
        <taxon>Neoptera</taxon>
        <taxon>Endopterygota</taxon>
        <taxon>Coleoptera</taxon>
        <taxon>Polyphaga</taxon>
        <taxon>Elateriformia</taxon>
        <taxon>Elateroidea</taxon>
        <taxon>Lampyridae</taxon>
        <taxon>Lampyrinae</taxon>
        <taxon>Photinus</taxon>
    </lineage>
</organism>
<dbReference type="SMART" id="SM00708">
    <property type="entry name" value="PhBP"/>
    <property type="match status" value="1"/>
</dbReference>
<dbReference type="InterPro" id="IPR036728">
    <property type="entry name" value="PBP_GOBP_sf"/>
</dbReference>
<evidence type="ECO:0000313" key="2">
    <source>
        <dbReference type="EMBL" id="JAV74236.1"/>
    </source>
</evidence>
<dbReference type="CDD" id="cd23992">
    <property type="entry name" value="PBP_GOBP"/>
    <property type="match status" value="1"/>
</dbReference>
<dbReference type="SUPFAM" id="SSF47565">
    <property type="entry name" value="Insect pheromone/odorant-binding proteins"/>
    <property type="match status" value="1"/>
</dbReference>
<dbReference type="Pfam" id="PF01395">
    <property type="entry name" value="PBP_GOBP"/>
    <property type="match status" value="1"/>
</dbReference>
<protein>
    <submittedName>
        <fullName evidence="2">Uncharacterized protein</fullName>
    </submittedName>
</protein>
<proteinExistence type="predicted"/>
<keyword evidence="1" id="KW-0732">Signal</keyword>
<dbReference type="AlphaFoldDB" id="A0A1Y1LRN7"/>
<name>A0A1Y1LRN7_PHOPY</name>
<sequence>MKFFAVYLALCLVLSPSLTNAEDLDLDVETKLPKEIIKSWENLMVSNMEHCIAESGIDPKRVLDIFGKMDMSIGHLDCFAECHYKKLGFMDSDHKFLPKLMAEKISGLTEDIAKHCTSKYKNEENVCNKVLSVVKCNINNIAKQYN</sequence>
<dbReference type="GO" id="GO:0005549">
    <property type="term" value="F:odorant binding"/>
    <property type="evidence" value="ECO:0007669"/>
    <property type="project" value="InterPro"/>
</dbReference>
<dbReference type="Gene3D" id="1.10.238.20">
    <property type="entry name" value="Pheromone/general odorant binding protein domain"/>
    <property type="match status" value="1"/>
</dbReference>
<feature type="chain" id="PRO_5013095828" evidence="1">
    <location>
        <begin position="22"/>
        <end position="146"/>
    </location>
</feature>
<evidence type="ECO:0000256" key="1">
    <source>
        <dbReference type="SAM" id="SignalP"/>
    </source>
</evidence>
<feature type="signal peptide" evidence="1">
    <location>
        <begin position="1"/>
        <end position="21"/>
    </location>
</feature>
<reference evidence="2" key="1">
    <citation type="journal article" date="2016" name="Sci. Rep.">
        <title>Molecular characterization of firefly nuptial gifts: a multi-omics approach sheds light on postcopulatory sexual selection.</title>
        <authorList>
            <person name="Al-Wathiqui N."/>
            <person name="Fallon T.R."/>
            <person name="South A."/>
            <person name="Weng J.K."/>
            <person name="Lewis S.M."/>
        </authorList>
    </citation>
    <scope>NUCLEOTIDE SEQUENCE</scope>
</reference>
<dbReference type="InterPro" id="IPR006170">
    <property type="entry name" value="PBP/GOBP"/>
</dbReference>
<dbReference type="EMBL" id="GEZM01052965">
    <property type="protein sequence ID" value="JAV74236.1"/>
    <property type="molecule type" value="Transcribed_RNA"/>
</dbReference>
<accession>A0A1Y1LRN7</accession>